<keyword evidence="2" id="KW-0812">Transmembrane</keyword>
<accession>A0ABD1U761</accession>
<proteinExistence type="predicted"/>
<comment type="caution">
    <text evidence="3">The sequence shown here is derived from an EMBL/GenBank/DDBJ whole genome shotgun (WGS) entry which is preliminary data.</text>
</comment>
<evidence type="ECO:0000313" key="4">
    <source>
        <dbReference type="Proteomes" id="UP001604277"/>
    </source>
</evidence>
<feature type="transmembrane region" description="Helical" evidence="2">
    <location>
        <begin position="127"/>
        <end position="145"/>
    </location>
</feature>
<reference evidence="4" key="1">
    <citation type="submission" date="2024-07" db="EMBL/GenBank/DDBJ databases">
        <title>Two chromosome-level genome assemblies of Korean endemic species Abeliophyllum distichum and Forsythia ovata (Oleaceae).</title>
        <authorList>
            <person name="Jang H."/>
        </authorList>
    </citation>
    <scope>NUCLEOTIDE SEQUENCE [LARGE SCALE GENOMIC DNA]</scope>
</reference>
<feature type="coiled-coil region" evidence="1">
    <location>
        <begin position="22"/>
        <end position="104"/>
    </location>
</feature>
<keyword evidence="2" id="KW-1133">Transmembrane helix</keyword>
<evidence type="ECO:0000256" key="2">
    <source>
        <dbReference type="SAM" id="Phobius"/>
    </source>
</evidence>
<keyword evidence="1" id="KW-0175">Coiled coil</keyword>
<organism evidence="3 4">
    <name type="scientific">Forsythia ovata</name>
    <dbReference type="NCBI Taxonomy" id="205694"/>
    <lineage>
        <taxon>Eukaryota</taxon>
        <taxon>Viridiplantae</taxon>
        <taxon>Streptophyta</taxon>
        <taxon>Embryophyta</taxon>
        <taxon>Tracheophyta</taxon>
        <taxon>Spermatophyta</taxon>
        <taxon>Magnoliopsida</taxon>
        <taxon>eudicotyledons</taxon>
        <taxon>Gunneridae</taxon>
        <taxon>Pentapetalae</taxon>
        <taxon>asterids</taxon>
        <taxon>lamiids</taxon>
        <taxon>Lamiales</taxon>
        <taxon>Oleaceae</taxon>
        <taxon>Forsythieae</taxon>
        <taxon>Forsythia</taxon>
    </lineage>
</organism>
<evidence type="ECO:0000256" key="1">
    <source>
        <dbReference type="SAM" id="Coils"/>
    </source>
</evidence>
<name>A0ABD1U761_9LAMI</name>
<protein>
    <submittedName>
        <fullName evidence="3">Uncharacterized protein</fullName>
    </submittedName>
</protein>
<keyword evidence="4" id="KW-1185">Reference proteome</keyword>
<keyword evidence="2" id="KW-0472">Membrane</keyword>
<dbReference type="EMBL" id="JBFOLJ010000007">
    <property type="protein sequence ID" value="KAL2520860.1"/>
    <property type="molecule type" value="Genomic_DNA"/>
</dbReference>
<dbReference type="Proteomes" id="UP001604277">
    <property type="component" value="Unassembled WGS sequence"/>
</dbReference>
<sequence>MQDQNCICKNILATTEQYGVKVEDYNKKVNDLTSLAERLEAKVERRSKKVEKYKNSLKAERLRADVNCLATILFTSHARAKEREEKLQQEIEKKREEINLLYVQQKSWKEDLVQKDKELGIQYKKNYLVFFNTLIFVTTIFIWSLKN</sequence>
<dbReference type="AlphaFoldDB" id="A0ABD1U761"/>
<gene>
    <name evidence="3" type="ORF">Fot_24783</name>
</gene>
<evidence type="ECO:0000313" key="3">
    <source>
        <dbReference type="EMBL" id="KAL2520860.1"/>
    </source>
</evidence>